<keyword evidence="2" id="KW-0378">Hydrolase</keyword>
<dbReference type="InterPro" id="IPR002933">
    <property type="entry name" value="Peptidase_M20"/>
</dbReference>
<dbReference type="PANTHER" id="PTHR43808">
    <property type="entry name" value="ACETYLORNITHINE DEACETYLASE"/>
    <property type="match status" value="1"/>
</dbReference>
<evidence type="ECO:0000256" key="1">
    <source>
        <dbReference type="ARBA" id="ARBA00022723"/>
    </source>
</evidence>
<accession>A0A8E4DGF9</accession>
<gene>
    <name evidence="5" type="ORF">Dia5BBH33_04580</name>
</gene>
<evidence type="ECO:0000259" key="4">
    <source>
        <dbReference type="Pfam" id="PF07687"/>
    </source>
</evidence>
<keyword evidence="6" id="KW-1185">Reference proteome</keyword>
<dbReference type="Proteomes" id="UP000320585">
    <property type="component" value="Chromosome"/>
</dbReference>
<dbReference type="EMBL" id="AP019697">
    <property type="protein sequence ID" value="BBK24523.1"/>
    <property type="molecule type" value="Genomic_DNA"/>
</dbReference>
<dbReference type="SUPFAM" id="SSF53187">
    <property type="entry name" value="Zn-dependent exopeptidases"/>
    <property type="match status" value="1"/>
</dbReference>
<dbReference type="KEGG" id="dho:Dia5BBH33_04580"/>
<feature type="domain" description="Peptidase M20 dimerisation" evidence="4">
    <location>
        <begin position="185"/>
        <end position="286"/>
    </location>
</feature>
<proteinExistence type="predicted"/>
<dbReference type="SUPFAM" id="SSF55031">
    <property type="entry name" value="Bacterial exopeptidase dimerisation domain"/>
    <property type="match status" value="1"/>
</dbReference>
<dbReference type="Pfam" id="PF07687">
    <property type="entry name" value="M20_dimer"/>
    <property type="match status" value="1"/>
</dbReference>
<dbReference type="Pfam" id="PF01546">
    <property type="entry name" value="Peptidase_M20"/>
    <property type="match status" value="1"/>
</dbReference>
<dbReference type="GO" id="GO:0046872">
    <property type="term" value="F:metal ion binding"/>
    <property type="evidence" value="ECO:0007669"/>
    <property type="project" value="UniProtKB-KW"/>
</dbReference>
<feature type="active site" description="Proton acceptor" evidence="3">
    <location>
        <position position="147"/>
    </location>
</feature>
<name>A0A8E4DGF9_9FIRM</name>
<dbReference type="Gene3D" id="3.30.70.360">
    <property type="match status" value="1"/>
</dbReference>
<dbReference type="InterPro" id="IPR050072">
    <property type="entry name" value="Peptidase_M20A"/>
</dbReference>
<dbReference type="OrthoDB" id="9783294at2"/>
<sequence>MTTRDKAYEWIDAHKDDMVDLWKQMVTIDSGIGVKEGGMEMGNLCAGILEKLGFSIRRVSYEKCGDTIIGERGDLSKPYTILMGHMDTVFFKGEPEKRPFTIKDGKAYGPGVLDMKGGVCILLSTLEALHAAGFDDFPCKVILVADEEPAHVFSNAPEVIEKESKGAKCAFNFETGFPDHALVVQRKGCWRFFIETFGRGCHVGNDPQNGRSAILEMAHKIIEIENLTDYSKQYNVNVGTIEGGTVANAAPAHCKVECDFRYVHPEDLPILRKKVEEVCAKQYVPDVTTKLYDSVGFAVMPQLPGNLELLKIAQEVAEESGFPVPGPKLCGGGSDAAYTEAAGVPTLCGTGVEGSRNHTVEEWADVDSLFRRAKQMAGILLKLNEK</sequence>
<dbReference type="Gene3D" id="3.40.630.10">
    <property type="entry name" value="Zn peptidases"/>
    <property type="match status" value="1"/>
</dbReference>
<keyword evidence="1" id="KW-0479">Metal-binding</keyword>
<protein>
    <submittedName>
        <fullName evidence="5">Glutamate carboxypeptidase</fullName>
    </submittedName>
</protein>
<dbReference type="PANTHER" id="PTHR43808:SF9">
    <property type="entry name" value="BLL0789 PROTEIN"/>
    <property type="match status" value="1"/>
</dbReference>
<keyword evidence="5" id="KW-0121">Carboxypeptidase</keyword>
<reference evidence="6" key="1">
    <citation type="submission" date="2019-05" db="EMBL/GenBank/DDBJ databases">
        <title>Complete genome sequencing of Dialister sp. strain 5BBH33.</title>
        <authorList>
            <person name="Sakamoto M."/>
            <person name="Murakami T."/>
            <person name="Mori H."/>
        </authorList>
    </citation>
    <scope>NUCLEOTIDE SEQUENCE [LARGE SCALE GENOMIC DNA]</scope>
    <source>
        <strain evidence="6">5BBH33</strain>
    </source>
</reference>
<dbReference type="InterPro" id="IPR036264">
    <property type="entry name" value="Bact_exopeptidase_dim_dom"/>
</dbReference>
<dbReference type="RefSeq" id="WP_022383136.1">
    <property type="nucleotide sequence ID" value="NZ_AP019697.1"/>
</dbReference>
<dbReference type="InterPro" id="IPR011650">
    <property type="entry name" value="Peptidase_M20_dimer"/>
</dbReference>
<evidence type="ECO:0000256" key="3">
    <source>
        <dbReference type="PIRSR" id="PIRSR037238-1"/>
    </source>
</evidence>
<dbReference type="GeneID" id="92715677"/>
<dbReference type="PIRSF" id="PIRSF037238">
    <property type="entry name" value="Carboxypeptidase_G2"/>
    <property type="match status" value="1"/>
</dbReference>
<dbReference type="AlphaFoldDB" id="A0A8E4DGF9"/>
<feature type="active site" evidence="3">
    <location>
        <position position="87"/>
    </location>
</feature>
<evidence type="ECO:0000313" key="6">
    <source>
        <dbReference type="Proteomes" id="UP000320585"/>
    </source>
</evidence>
<evidence type="ECO:0000256" key="2">
    <source>
        <dbReference type="ARBA" id="ARBA00022801"/>
    </source>
</evidence>
<organism evidence="5 6">
    <name type="scientific">Dialister hominis</name>
    <dbReference type="NCBI Taxonomy" id="2582419"/>
    <lineage>
        <taxon>Bacteria</taxon>
        <taxon>Bacillati</taxon>
        <taxon>Bacillota</taxon>
        <taxon>Negativicutes</taxon>
        <taxon>Veillonellales</taxon>
        <taxon>Veillonellaceae</taxon>
        <taxon>Dialister</taxon>
    </lineage>
</organism>
<evidence type="ECO:0000313" key="5">
    <source>
        <dbReference type="EMBL" id="BBK24523.1"/>
    </source>
</evidence>
<keyword evidence="5" id="KW-0645">Protease</keyword>
<dbReference type="CDD" id="cd03885">
    <property type="entry name" value="M20_CPDG2"/>
    <property type="match status" value="1"/>
</dbReference>
<dbReference type="InterPro" id="IPR017150">
    <property type="entry name" value="Pept_M20_glutamate_carboxypep"/>
</dbReference>
<dbReference type="GO" id="GO:0004180">
    <property type="term" value="F:carboxypeptidase activity"/>
    <property type="evidence" value="ECO:0007669"/>
    <property type="project" value="UniProtKB-KW"/>
</dbReference>